<name>A0AAE4ITB9_9ENTR</name>
<dbReference type="InterPro" id="IPR001789">
    <property type="entry name" value="Sig_transdc_resp-reg_receiver"/>
</dbReference>
<dbReference type="GO" id="GO:0000160">
    <property type="term" value="P:phosphorelay signal transduction system"/>
    <property type="evidence" value="ECO:0007669"/>
    <property type="project" value="InterPro"/>
</dbReference>
<dbReference type="PROSITE" id="PS50110">
    <property type="entry name" value="RESPONSE_REGULATORY"/>
    <property type="match status" value="1"/>
</dbReference>
<dbReference type="Pfam" id="PF00196">
    <property type="entry name" value="GerE"/>
    <property type="match status" value="1"/>
</dbReference>
<accession>A0AAE4ITB9</accession>
<evidence type="ECO:0000256" key="4">
    <source>
        <dbReference type="PROSITE-ProRule" id="PRU00169"/>
    </source>
</evidence>
<dbReference type="SMART" id="SM00421">
    <property type="entry name" value="HTH_LUXR"/>
    <property type="match status" value="1"/>
</dbReference>
<dbReference type="PANTHER" id="PTHR43214:SF17">
    <property type="entry name" value="TRANSCRIPTIONAL REGULATORY PROTEIN RCSB"/>
    <property type="match status" value="1"/>
</dbReference>
<dbReference type="InterPro" id="IPR016032">
    <property type="entry name" value="Sig_transdc_resp-reg_C-effctor"/>
</dbReference>
<dbReference type="SMART" id="SM00448">
    <property type="entry name" value="REC"/>
    <property type="match status" value="1"/>
</dbReference>
<evidence type="ECO:0000313" key="7">
    <source>
        <dbReference type="EMBL" id="MDR9889508.1"/>
    </source>
</evidence>
<dbReference type="PRINTS" id="PR00038">
    <property type="entry name" value="HTHLUXR"/>
</dbReference>
<gene>
    <name evidence="7" type="ORF">O7047_04555</name>
</gene>
<dbReference type="InterPro" id="IPR000792">
    <property type="entry name" value="Tscrpt_reg_LuxR_C"/>
</dbReference>
<dbReference type="GO" id="GO:0006355">
    <property type="term" value="P:regulation of DNA-templated transcription"/>
    <property type="evidence" value="ECO:0007669"/>
    <property type="project" value="InterPro"/>
</dbReference>
<organism evidence="7 8">
    <name type="scientific">Pseudenterobacter timonensis</name>
    <dbReference type="NCBI Taxonomy" id="1755099"/>
    <lineage>
        <taxon>Bacteria</taxon>
        <taxon>Pseudomonadati</taxon>
        <taxon>Pseudomonadota</taxon>
        <taxon>Gammaproteobacteria</taxon>
        <taxon>Enterobacterales</taxon>
        <taxon>Enterobacteriaceae</taxon>
        <taxon>Pseudenterobacter</taxon>
    </lineage>
</organism>
<sequence length="227" mass="25124">MNVKVAIAHKYPLFRRGLSTLLLNPPASLVDSRHPSLTFTGEAGSTSALLEMLPQNTPDILLLDYGLTAAQSQNPLSAMNGLELVKWLAHHYPTLKIIVISPFRNPLLARQALKAGASAYLHRNAREKTLLLALNAVIRGEVYVEHTLMSAFFRGERMPGDGLSPREIDVLRLLCEGLSLVEIARRMHLSIKTVSAHKLRAMEKLSVSSDCQLYCLLTTARMFDIAI</sequence>
<dbReference type="SUPFAM" id="SSF52172">
    <property type="entry name" value="CheY-like"/>
    <property type="match status" value="1"/>
</dbReference>
<keyword evidence="2" id="KW-0902">Two-component regulatory system</keyword>
<dbReference type="AlphaFoldDB" id="A0AAE4ITB9"/>
<protein>
    <submittedName>
        <fullName evidence="7">Response regulator transcription factor</fullName>
    </submittedName>
</protein>
<proteinExistence type="predicted"/>
<dbReference type="PANTHER" id="PTHR43214">
    <property type="entry name" value="TWO-COMPONENT RESPONSE REGULATOR"/>
    <property type="match status" value="1"/>
</dbReference>
<dbReference type="InterPro" id="IPR058245">
    <property type="entry name" value="NreC/VraR/RcsB-like_REC"/>
</dbReference>
<evidence type="ECO:0000256" key="3">
    <source>
        <dbReference type="ARBA" id="ARBA00023125"/>
    </source>
</evidence>
<dbReference type="GO" id="GO:0003677">
    <property type="term" value="F:DNA binding"/>
    <property type="evidence" value="ECO:0007669"/>
    <property type="project" value="UniProtKB-KW"/>
</dbReference>
<evidence type="ECO:0000259" key="6">
    <source>
        <dbReference type="PROSITE" id="PS50110"/>
    </source>
</evidence>
<feature type="domain" description="Response regulatory" evidence="6">
    <location>
        <begin position="4"/>
        <end position="138"/>
    </location>
</feature>
<evidence type="ECO:0000256" key="1">
    <source>
        <dbReference type="ARBA" id="ARBA00022553"/>
    </source>
</evidence>
<dbReference type="EMBL" id="JAQGEC010000003">
    <property type="protein sequence ID" value="MDR9889508.1"/>
    <property type="molecule type" value="Genomic_DNA"/>
</dbReference>
<keyword evidence="3" id="KW-0238">DNA-binding</keyword>
<feature type="domain" description="HTH luxR-type" evidence="5">
    <location>
        <begin position="156"/>
        <end position="221"/>
    </location>
</feature>
<comment type="caution">
    <text evidence="7">The sequence shown here is derived from an EMBL/GenBank/DDBJ whole genome shotgun (WGS) entry which is preliminary data.</text>
</comment>
<dbReference type="InterPro" id="IPR039420">
    <property type="entry name" value="WalR-like"/>
</dbReference>
<dbReference type="InterPro" id="IPR011006">
    <property type="entry name" value="CheY-like_superfamily"/>
</dbReference>
<keyword evidence="1 4" id="KW-0597">Phosphoprotein</keyword>
<dbReference type="Proteomes" id="UP001248822">
    <property type="component" value="Unassembled WGS sequence"/>
</dbReference>
<evidence type="ECO:0000256" key="2">
    <source>
        <dbReference type="ARBA" id="ARBA00023012"/>
    </source>
</evidence>
<dbReference type="PROSITE" id="PS50043">
    <property type="entry name" value="HTH_LUXR_2"/>
    <property type="match status" value="1"/>
</dbReference>
<dbReference type="CDD" id="cd06170">
    <property type="entry name" value="LuxR_C_like"/>
    <property type="match status" value="1"/>
</dbReference>
<dbReference type="Pfam" id="PF00072">
    <property type="entry name" value="Response_reg"/>
    <property type="match status" value="1"/>
</dbReference>
<dbReference type="Gene3D" id="3.40.50.2300">
    <property type="match status" value="1"/>
</dbReference>
<dbReference type="CDD" id="cd17535">
    <property type="entry name" value="REC_NarL-like"/>
    <property type="match status" value="1"/>
</dbReference>
<dbReference type="SUPFAM" id="SSF46894">
    <property type="entry name" value="C-terminal effector domain of the bipartite response regulators"/>
    <property type="match status" value="1"/>
</dbReference>
<dbReference type="RefSeq" id="WP_310825066.1">
    <property type="nucleotide sequence ID" value="NZ_JAQGEC010000003.1"/>
</dbReference>
<evidence type="ECO:0000313" key="8">
    <source>
        <dbReference type="Proteomes" id="UP001248822"/>
    </source>
</evidence>
<feature type="modified residue" description="4-aspartylphosphate" evidence="4">
    <location>
        <position position="64"/>
    </location>
</feature>
<reference evidence="7" key="1">
    <citation type="submission" date="2022-12" db="EMBL/GenBank/DDBJ databases">
        <title>NDM-1 containing novel ST 2018 Pseudenterobacter timonensis.</title>
        <authorList>
            <person name="Halder G."/>
            <person name="Mandal S."/>
            <person name="Dutta S."/>
        </authorList>
    </citation>
    <scope>NUCLEOTIDE SEQUENCE</scope>
    <source>
        <strain evidence="7">CNCI147</strain>
    </source>
</reference>
<evidence type="ECO:0000259" key="5">
    <source>
        <dbReference type="PROSITE" id="PS50043"/>
    </source>
</evidence>